<dbReference type="Pfam" id="PF25534">
    <property type="entry name" value="DUF7918"/>
    <property type="match status" value="1"/>
</dbReference>
<dbReference type="AlphaFoldDB" id="A0A8K0UF99"/>
<gene>
    <name evidence="4" type="ORF">BXZ70DRAFT_957724</name>
</gene>
<accession>A0A8K0UF99</accession>
<feature type="coiled-coil region" evidence="1">
    <location>
        <begin position="274"/>
        <end position="301"/>
    </location>
</feature>
<dbReference type="PANTHER" id="PTHR36223">
    <property type="entry name" value="BETA-LACTAMASE-TYPE TRANSPEPTIDASE FOLD DOMAIN CONTAINING PROTEIN"/>
    <property type="match status" value="1"/>
</dbReference>
<evidence type="ECO:0000259" key="3">
    <source>
        <dbReference type="Pfam" id="PF25534"/>
    </source>
</evidence>
<keyword evidence="5" id="KW-1185">Reference proteome</keyword>
<evidence type="ECO:0000313" key="5">
    <source>
        <dbReference type="Proteomes" id="UP000813824"/>
    </source>
</evidence>
<feature type="domain" description="DUF7918" evidence="3">
    <location>
        <begin position="8"/>
        <end position="208"/>
    </location>
</feature>
<organism evidence="4 5">
    <name type="scientific">Cristinia sonorae</name>
    <dbReference type="NCBI Taxonomy" id="1940300"/>
    <lineage>
        <taxon>Eukaryota</taxon>
        <taxon>Fungi</taxon>
        <taxon>Dikarya</taxon>
        <taxon>Basidiomycota</taxon>
        <taxon>Agaricomycotina</taxon>
        <taxon>Agaricomycetes</taxon>
        <taxon>Agaricomycetidae</taxon>
        <taxon>Agaricales</taxon>
        <taxon>Pleurotineae</taxon>
        <taxon>Stephanosporaceae</taxon>
        <taxon>Cristinia</taxon>
    </lineage>
</organism>
<evidence type="ECO:0000256" key="1">
    <source>
        <dbReference type="SAM" id="Coils"/>
    </source>
</evidence>
<evidence type="ECO:0000256" key="2">
    <source>
        <dbReference type="SAM" id="MobiDB-lite"/>
    </source>
</evidence>
<dbReference type="Proteomes" id="UP000813824">
    <property type="component" value="Unassembled WGS sequence"/>
</dbReference>
<dbReference type="InterPro" id="IPR057678">
    <property type="entry name" value="DUF7918"/>
</dbReference>
<dbReference type="PANTHER" id="PTHR36223:SF1">
    <property type="entry name" value="TRANSCRIPTION ELONGATION FACTOR EAF N-TERMINAL DOMAIN-CONTAINING PROTEIN"/>
    <property type="match status" value="1"/>
</dbReference>
<protein>
    <recommendedName>
        <fullName evidence="3">DUF7918 domain-containing protein</fullName>
    </recommendedName>
</protein>
<sequence length="343" mass="38957">MKTERYYVDIVSTQGPIPEFEESRAIEDQRNTTNCCWIPSEAGEAFRINLSNLSGDSIEARCFIDGRFLSRILVRPGVADYVEGVQITDSAVRPFVFSDVTVIDDENLLIPTTYNCDKFGTIEVNIHRVIVREEYHWDRGQLSYSDPGPIPEKSKKAGCHQVSLGEVATVPSILCADVLMMDKPEKPRAKFIFRYRPLSILQAEGILPSPQYTDDRQPRKRSRTVSPFTDESDRQHVKRLKADPQGVLYETVDDMWQAPLLLKPAFLNGQDLNVGFLDEELESLKSQRQALADQLKDVNTRIFEVKSRRSSLSYEPPPIGSRDIFVHALSHTQHPPHSTFAFS</sequence>
<keyword evidence="1" id="KW-0175">Coiled coil</keyword>
<dbReference type="OrthoDB" id="3364132at2759"/>
<feature type="region of interest" description="Disordered" evidence="2">
    <location>
        <begin position="207"/>
        <end position="234"/>
    </location>
</feature>
<comment type="caution">
    <text evidence="4">The sequence shown here is derived from an EMBL/GenBank/DDBJ whole genome shotgun (WGS) entry which is preliminary data.</text>
</comment>
<evidence type="ECO:0000313" key="4">
    <source>
        <dbReference type="EMBL" id="KAH8084327.1"/>
    </source>
</evidence>
<name>A0A8K0UF99_9AGAR</name>
<dbReference type="EMBL" id="JAEVFJ010000046">
    <property type="protein sequence ID" value="KAH8084327.1"/>
    <property type="molecule type" value="Genomic_DNA"/>
</dbReference>
<reference evidence="4" key="1">
    <citation type="journal article" date="2021" name="New Phytol.">
        <title>Evolutionary innovations through gain and loss of genes in the ectomycorrhizal Boletales.</title>
        <authorList>
            <person name="Wu G."/>
            <person name="Miyauchi S."/>
            <person name="Morin E."/>
            <person name="Kuo A."/>
            <person name="Drula E."/>
            <person name="Varga T."/>
            <person name="Kohler A."/>
            <person name="Feng B."/>
            <person name="Cao Y."/>
            <person name="Lipzen A."/>
            <person name="Daum C."/>
            <person name="Hundley H."/>
            <person name="Pangilinan J."/>
            <person name="Johnson J."/>
            <person name="Barry K."/>
            <person name="LaButti K."/>
            <person name="Ng V."/>
            <person name="Ahrendt S."/>
            <person name="Min B."/>
            <person name="Choi I.G."/>
            <person name="Park H."/>
            <person name="Plett J.M."/>
            <person name="Magnuson J."/>
            <person name="Spatafora J.W."/>
            <person name="Nagy L.G."/>
            <person name="Henrissat B."/>
            <person name="Grigoriev I.V."/>
            <person name="Yang Z.L."/>
            <person name="Xu J."/>
            <person name="Martin F.M."/>
        </authorList>
    </citation>
    <scope>NUCLEOTIDE SEQUENCE</scope>
    <source>
        <strain evidence="4">KKN 215</strain>
    </source>
</reference>
<proteinExistence type="predicted"/>